<evidence type="ECO:0000256" key="4">
    <source>
        <dbReference type="ARBA" id="ARBA00023024"/>
    </source>
</evidence>
<evidence type="ECO:0000256" key="6">
    <source>
        <dbReference type="ARBA" id="ARBA00023295"/>
    </source>
</evidence>
<dbReference type="SUPFAM" id="SSF51445">
    <property type="entry name" value="(Trans)glycosidases"/>
    <property type="match status" value="1"/>
</dbReference>
<dbReference type="InterPro" id="IPR017853">
    <property type="entry name" value="GH"/>
</dbReference>
<evidence type="ECO:0000313" key="11">
    <source>
        <dbReference type="Proteomes" id="UP000596661"/>
    </source>
</evidence>
<dbReference type="EMBL" id="UZAU01000415">
    <property type="status" value="NOT_ANNOTATED_CDS"/>
    <property type="molecule type" value="Genomic_DNA"/>
</dbReference>
<accession>A0A803R2I0</accession>
<dbReference type="InterPro" id="IPR050542">
    <property type="entry name" value="Glycosyl_Hydrlase18_Chitinase"/>
</dbReference>
<evidence type="ECO:0000313" key="10">
    <source>
        <dbReference type="EnsemblPlants" id="cds.novel_model_4297_5bd9a17a"/>
    </source>
</evidence>
<feature type="domain" description="GH18" evidence="9">
    <location>
        <begin position="24"/>
        <end position="111"/>
    </location>
</feature>
<evidence type="ECO:0000256" key="3">
    <source>
        <dbReference type="ARBA" id="ARBA00022801"/>
    </source>
</evidence>
<keyword evidence="4" id="KW-0146">Chitin degradation</keyword>
<dbReference type="PANTHER" id="PTHR45708">
    <property type="entry name" value="ENDOCHITINASE"/>
    <property type="match status" value="1"/>
</dbReference>
<evidence type="ECO:0000259" key="9">
    <source>
        <dbReference type="PROSITE" id="PS51910"/>
    </source>
</evidence>
<protein>
    <recommendedName>
        <fullName evidence="2">chitinase</fullName>
        <ecNumber evidence="2">3.2.1.14</ecNumber>
    </recommendedName>
</protein>
<evidence type="ECO:0000256" key="7">
    <source>
        <dbReference type="ARBA" id="ARBA00023326"/>
    </source>
</evidence>
<comment type="catalytic activity">
    <reaction evidence="1">
        <text>Random endo-hydrolysis of N-acetyl-beta-D-glucosaminide (1-&gt;4)-beta-linkages in chitin and chitodextrins.</text>
        <dbReference type="EC" id="3.2.1.14"/>
    </reaction>
</comment>
<dbReference type="Gene3D" id="3.20.20.80">
    <property type="entry name" value="Glycosidases"/>
    <property type="match status" value="1"/>
</dbReference>
<dbReference type="PANTHER" id="PTHR45708:SF21">
    <property type="entry name" value="ACIDIC ENDOCHITINASE"/>
    <property type="match status" value="1"/>
</dbReference>
<dbReference type="EnsemblPlants" id="novel_model_4297_5bd9a17a">
    <property type="protein sequence ID" value="cds.novel_model_4297_5bd9a17a"/>
    <property type="gene ID" value="novel_gene_2242_5bd9a17a"/>
</dbReference>
<keyword evidence="11" id="KW-1185">Reference proteome</keyword>
<dbReference type="AlphaFoldDB" id="A0A803R2I0"/>
<evidence type="ECO:0000256" key="8">
    <source>
        <dbReference type="SAM" id="SignalP"/>
    </source>
</evidence>
<reference evidence="10" key="2">
    <citation type="submission" date="2021-03" db="UniProtKB">
        <authorList>
            <consortium name="EnsemblPlants"/>
        </authorList>
    </citation>
    <scope>IDENTIFICATION</scope>
</reference>
<sequence length="111" mass="12142">MATKLVLPLLLLQILALIQFTHAGGIAIYWGQNVNEGTLAQTCATGRYSYVIIAFLNKFGNGQTPQINLSGHCNPTRCAIASQGIRSCQSKGIKVMLSRRWSRNILSFISC</sequence>
<evidence type="ECO:0000256" key="1">
    <source>
        <dbReference type="ARBA" id="ARBA00000822"/>
    </source>
</evidence>
<keyword evidence="8" id="KW-0732">Signal</keyword>
<dbReference type="Proteomes" id="UP000596661">
    <property type="component" value="Chromosome 5"/>
</dbReference>
<organism evidence="10 11">
    <name type="scientific">Cannabis sativa</name>
    <name type="common">Hemp</name>
    <name type="synonym">Marijuana</name>
    <dbReference type="NCBI Taxonomy" id="3483"/>
    <lineage>
        <taxon>Eukaryota</taxon>
        <taxon>Viridiplantae</taxon>
        <taxon>Streptophyta</taxon>
        <taxon>Embryophyta</taxon>
        <taxon>Tracheophyta</taxon>
        <taxon>Spermatophyta</taxon>
        <taxon>Magnoliopsida</taxon>
        <taxon>eudicotyledons</taxon>
        <taxon>Gunneridae</taxon>
        <taxon>Pentapetalae</taxon>
        <taxon>rosids</taxon>
        <taxon>fabids</taxon>
        <taxon>Rosales</taxon>
        <taxon>Cannabaceae</taxon>
        <taxon>Cannabis</taxon>
    </lineage>
</organism>
<evidence type="ECO:0000256" key="2">
    <source>
        <dbReference type="ARBA" id="ARBA00012729"/>
    </source>
</evidence>
<keyword evidence="3" id="KW-0378">Hydrolase</keyword>
<proteinExistence type="predicted"/>
<dbReference type="OMA" id="DIRECQH"/>
<keyword evidence="7" id="KW-0624">Polysaccharide degradation</keyword>
<dbReference type="GO" id="GO:0006032">
    <property type="term" value="P:chitin catabolic process"/>
    <property type="evidence" value="ECO:0007669"/>
    <property type="project" value="UniProtKB-KW"/>
</dbReference>
<dbReference type="EC" id="3.2.1.14" evidence="2"/>
<dbReference type="GO" id="GO:0005576">
    <property type="term" value="C:extracellular region"/>
    <property type="evidence" value="ECO:0007669"/>
    <property type="project" value="TreeGrafter"/>
</dbReference>
<keyword evidence="6" id="KW-0326">Glycosidase</keyword>
<reference evidence="10" key="1">
    <citation type="submission" date="2018-11" db="EMBL/GenBank/DDBJ databases">
        <authorList>
            <person name="Grassa J C."/>
        </authorList>
    </citation>
    <scope>NUCLEOTIDE SEQUENCE [LARGE SCALE GENOMIC DNA]</scope>
</reference>
<evidence type="ECO:0000256" key="5">
    <source>
        <dbReference type="ARBA" id="ARBA00023277"/>
    </source>
</evidence>
<feature type="chain" id="PRO_5030905602" description="chitinase" evidence="8">
    <location>
        <begin position="24"/>
        <end position="111"/>
    </location>
</feature>
<dbReference type="GO" id="GO:0000272">
    <property type="term" value="P:polysaccharide catabolic process"/>
    <property type="evidence" value="ECO:0007669"/>
    <property type="project" value="UniProtKB-KW"/>
</dbReference>
<dbReference type="Gramene" id="novel_model_4297_5bd9a17a">
    <property type="protein sequence ID" value="cds.novel_model_4297_5bd9a17a"/>
    <property type="gene ID" value="novel_gene_2242_5bd9a17a"/>
</dbReference>
<dbReference type="GO" id="GO:0008843">
    <property type="term" value="F:endochitinase activity"/>
    <property type="evidence" value="ECO:0007669"/>
    <property type="project" value="UniProtKB-EC"/>
</dbReference>
<dbReference type="InterPro" id="IPR001223">
    <property type="entry name" value="Glyco_hydro18_cat"/>
</dbReference>
<keyword evidence="5" id="KW-0119">Carbohydrate metabolism</keyword>
<name>A0A803R2I0_CANSA</name>
<feature type="signal peptide" evidence="8">
    <location>
        <begin position="1"/>
        <end position="23"/>
    </location>
</feature>
<dbReference type="PROSITE" id="PS51910">
    <property type="entry name" value="GH18_2"/>
    <property type="match status" value="1"/>
</dbReference>